<evidence type="ECO:0000256" key="1">
    <source>
        <dbReference type="SAM" id="MobiDB-lite"/>
    </source>
</evidence>
<sequence length="345" mass="36877">MAPSLLGCRRLPPPSSLPRLPPSRPQLPPCSAPRASSGPAPRAALPRRRVPARPPPAADLPASTPCPTPAPPQHALRHHPPAAPRLLRPCRHPPALHRVRHSTSQRRVHGTRPVRPAGRYKRGHHLLQRFEGETMNPCTREVSPHNPSYDLPSLPPPPTSPRPSPLLAPGKQHTLAAPGVYEEGKQGGHVEPCMAPYTHCAAPLPTDIPAAFTPVPGTIFKLRAPRSNSAHQHNGACTPSRRLHTPARPPPAPCATHLGLASWHGGAFCFIDAPHITTSPRAPAAFALLAVAPVPFRNLHAPRPTLRLCAPGGAVARTNCAPPSWPPPPLRRARSEGAYPPLCPF</sequence>
<reference evidence="2" key="1">
    <citation type="submission" date="2023-03" db="EMBL/GenBank/DDBJ databases">
        <title>Massive genome expansion in bonnet fungi (Mycena s.s.) driven by repeated elements and novel gene families across ecological guilds.</title>
        <authorList>
            <consortium name="Lawrence Berkeley National Laboratory"/>
            <person name="Harder C.B."/>
            <person name="Miyauchi S."/>
            <person name="Viragh M."/>
            <person name="Kuo A."/>
            <person name="Thoen E."/>
            <person name="Andreopoulos B."/>
            <person name="Lu D."/>
            <person name="Skrede I."/>
            <person name="Drula E."/>
            <person name="Henrissat B."/>
            <person name="Morin E."/>
            <person name="Kohler A."/>
            <person name="Barry K."/>
            <person name="LaButti K."/>
            <person name="Morin E."/>
            <person name="Salamov A."/>
            <person name="Lipzen A."/>
            <person name="Mereny Z."/>
            <person name="Hegedus B."/>
            <person name="Baldrian P."/>
            <person name="Stursova M."/>
            <person name="Weitz H."/>
            <person name="Taylor A."/>
            <person name="Grigoriev I.V."/>
            <person name="Nagy L.G."/>
            <person name="Martin F."/>
            <person name="Kauserud H."/>
        </authorList>
    </citation>
    <scope>NUCLEOTIDE SEQUENCE</scope>
    <source>
        <strain evidence="2">CBHHK188m</strain>
    </source>
</reference>
<feature type="compositionally biased region" description="Pro residues" evidence="1">
    <location>
        <begin position="153"/>
        <end position="166"/>
    </location>
</feature>
<accession>A0AAD7NT96</accession>
<feature type="compositionally biased region" description="Polar residues" evidence="1">
    <location>
        <begin position="226"/>
        <end position="237"/>
    </location>
</feature>
<feature type="compositionally biased region" description="Low complexity" evidence="1">
    <location>
        <begin position="1"/>
        <end position="10"/>
    </location>
</feature>
<proteinExistence type="predicted"/>
<feature type="region of interest" description="Disordered" evidence="1">
    <location>
        <begin position="226"/>
        <end position="250"/>
    </location>
</feature>
<feature type="region of interest" description="Disordered" evidence="1">
    <location>
        <begin position="1"/>
        <end position="168"/>
    </location>
</feature>
<dbReference type="EMBL" id="JARJLG010000016">
    <property type="protein sequence ID" value="KAJ7774229.1"/>
    <property type="molecule type" value="Genomic_DNA"/>
</dbReference>
<feature type="compositionally biased region" description="Pro residues" evidence="1">
    <location>
        <begin position="11"/>
        <end position="31"/>
    </location>
</feature>
<feature type="compositionally biased region" description="Low complexity" evidence="1">
    <location>
        <begin position="32"/>
        <end position="44"/>
    </location>
</feature>
<feature type="compositionally biased region" description="Pro residues" evidence="1">
    <location>
        <begin position="52"/>
        <end position="72"/>
    </location>
</feature>
<dbReference type="Proteomes" id="UP001215280">
    <property type="component" value="Unassembled WGS sequence"/>
</dbReference>
<gene>
    <name evidence="2" type="ORF">DFH07DRAFT_952485</name>
</gene>
<comment type="caution">
    <text evidence="2">The sequence shown here is derived from an EMBL/GenBank/DDBJ whole genome shotgun (WGS) entry which is preliminary data.</text>
</comment>
<keyword evidence="3" id="KW-1185">Reference proteome</keyword>
<evidence type="ECO:0000313" key="2">
    <source>
        <dbReference type="EMBL" id="KAJ7774229.1"/>
    </source>
</evidence>
<dbReference type="AlphaFoldDB" id="A0AAD7NT96"/>
<organism evidence="2 3">
    <name type="scientific">Mycena maculata</name>
    <dbReference type="NCBI Taxonomy" id="230809"/>
    <lineage>
        <taxon>Eukaryota</taxon>
        <taxon>Fungi</taxon>
        <taxon>Dikarya</taxon>
        <taxon>Basidiomycota</taxon>
        <taxon>Agaricomycotina</taxon>
        <taxon>Agaricomycetes</taxon>
        <taxon>Agaricomycetidae</taxon>
        <taxon>Agaricales</taxon>
        <taxon>Marasmiineae</taxon>
        <taxon>Mycenaceae</taxon>
        <taxon>Mycena</taxon>
    </lineage>
</organism>
<feature type="compositionally biased region" description="Basic residues" evidence="1">
    <location>
        <begin position="88"/>
        <end position="127"/>
    </location>
</feature>
<protein>
    <submittedName>
        <fullName evidence="2">Uncharacterized protein</fullName>
    </submittedName>
</protein>
<name>A0AAD7NT96_9AGAR</name>
<evidence type="ECO:0000313" key="3">
    <source>
        <dbReference type="Proteomes" id="UP001215280"/>
    </source>
</evidence>